<evidence type="ECO:0000256" key="2">
    <source>
        <dbReference type="ARBA" id="ARBA00023002"/>
    </source>
</evidence>
<dbReference type="EMBL" id="BAEE01000054">
    <property type="protein sequence ID" value="GAB10228.1"/>
    <property type="molecule type" value="Genomic_DNA"/>
</dbReference>
<keyword evidence="2" id="KW-0560">Oxidoreductase</keyword>
<dbReference type="RefSeq" id="WP_007322303.1">
    <property type="nucleotide sequence ID" value="NZ_BAEE01000054.1"/>
</dbReference>
<dbReference type="GO" id="GO:0008839">
    <property type="term" value="F:4-hydroxy-tetrahydrodipicolinate reductase"/>
    <property type="evidence" value="ECO:0007669"/>
    <property type="project" value="InterPro"/>
</dbReference>
<keyword evidence="1" id="KW-0521">NADP</keyword>
<evidence type="ECO:0000313" key="6">
    <source>
        <dbReference type="Proteomes" id="UP000035088"/>
    </source>
</evidence>
<evidence type="ECO:0000313" key="5">
    <source>
        <dbReference type="EMBL" id="GAB10228.1"/>
    </source>
</evidence>
<comment type="caution">
    <text evidence="5">The sequence shown here is derived from an EMBL/GenBank/DDBJ whole genome shotgun (WGS) entry which is preliminary data.</text>
</comment>
<evidence type="ECO:0000259" key="4">
    <source>
        <dbReference type="Pfam" id="PF19328"/>
    </source>
</evidence>
<sequence>MKNENTFYLPIPVAVWGTGNVGRAAIRAVDAHPGLRLAAVIVSDEAKSGRDAGDLADVGRDLGVAATTDVEAALGALGGAGAVAYAASGELRPDEAVLDISRTLAAGAVVVTPSVYALYDHRNAPPEVRDPVERACRDGRSALFVSGIDPGWGNDLLPALVSGLGAEVEQVRCQEIFDYSTYDAEDSVRYIVGMGQPMDYEPPMVASGVPSMVWGGQVRLIARALGVDVDELREIVDRQPLPDTVTTALGEFGAGTQGALRFEVQGIVAGEPKIVVEHVTRITGDVAPDWPLPPDGGEGAHRVIIEGRPRIEINVEATDEGGNRSAGGNATAANRLVNAIPWLRSAAPGIYDGLDVPLVPSVYLRGAGEPTERS</sequence>
<dbReference type="Proteomes" id="UP000035088">
    <property type="component" value="Unassembled WGS sequence"/>
</dbReference>
<dbReference type="AlphaFoldDB" id="G7H303"/>
<reference evidence="5 6" key="1">
    <citation type="submission" date="2011-11" db="EMBL/GenBank/DDBJ databases">
        <title>Whole genome shotgun sequence of Gordonia araii NBRC 100433.</title>
        <authorList>
            <person name="Yoshida Y."/>
            <person name="Hosoyama A."/>
            <person name="Tsuchikane K."/>
            <person name="Katsumata H."/>
            <person name="Yamazaki S."/>
            <person name="Fujita N."/>
        </authorList>
    </citation>
    <scope>NUCLEOTIDE SEQUENCE [LARGE SCALE GENOMIC DNA]</scope>
    <source>
        <strain evidence="5 6">NBRC 100433</strain>
    </source>
</reference>
<dbReference type="InterPro" id="IPR045760">
    <property type="entry name" value="DAP_DH_C"/>
</dbReference>
<accession>G7H303</accession>
<protein>
    <submittedName>
        <fullName evidence="5">Uncharacterized protein</fullName>
    </submittedName>
</protein>
<dbReference type="GO" id="GO:0009089">
    <property type="term" value="P:lysine biosynthetic process via diaminopimelate"/>
    <property type="evidence" value="ECO:0007669"/>
    <property type="project" value="InterPro"/>
</dbReference>
<evidence type="ECO:0000256" key="1">
    <source>
        <dbReference type="ARBA" id="ARBA00022857"/>
    </source>
</evidence>
<evidence type="ECO:0000259" key="3">
    <source>
        <dbReference type="Pfam" id="PF01113"/>
    </source>
</evidence>
<dbReference type="OrthoDB" id="4759936at2"/>
<name>G7H303_9ACTN</name>
<feature type="domain" description="Dihydrodipicolinate reductase N-terminal" evidence="3">
    <location>
        <begin position="11"/>
        <end position="74"/>
    </location>
</feature>
<dbReference type="SUPFAM" id="SSF51735">
    <property type="entry name" value="NAD(P)-binding Rossmann-fold domains"/>
    <property type="match status" value="1"/>
</dbReference>
<keyword evidence="6" id="KW-1185">Reference proteome</keyword>
<gene>
    <name evidence="5" type="ORF">GOARA_054_00040</name>
</gene>
<dbReference type="Pfam" id="PF19328">
    <property type="entry name" value="DAP_DH_C"/>
    <property type="match status" value="1"/>
</dbReference>
<dbReference type="Gene3D" id="3.40.50.720">
    <property type="entry name" value="NAD(P)-binding Rossmann-like Domain"/>
    <property type="match status" value="1"/>
</dbReference>
<dbReference type="InterPro" id="IPR036291">
    <property type="entry name" value="NAD(P)-bd_dom_sf"/>
</dbReference>
<proteinExistence type="predicted"/>
<feature type="domain" description="2,4-diaminopentanoate dehydrogenase C-terminal" evidence="4">
    <location>
        <begin position="159"/>
        <end position="359"/>
    </location>
</feature>
<dbReference type="Pfam" id="PF01113">
    <property type="entry name" value="DapB_N"/>
    <property type="match status" value="1"/>
</dbReference>
<dbReference type="InterPro" id="IPR000846">
    <property type="entry name" value="DapB_N"/>
</dbReference>
<organism evidence="5 6">
    <name type="scientific">Gordonia araii NBRC 100433</name>
    <dbReference type="NCBI Taxonomy" id="1073574"/>
    <lineage>
        <taxon>Bacteria</taxon>
        <taxon>Bacillati</taxon>
        <taxon>Actinomycetota</taxon>
        <taxon>Actinomycetes</taxon>
        <taxon>Mycobacteriales</taxon>
        <taxon>Gordoniaceae</taxon>
        <taxon>Gordonia</taxon>
    </lineage>
</organism>
<dbReference type="STRING" id="1073574.GOARA_054_00040"/>